<dbReference type="EMBL" id="SEKV01000087">
    <property type="protein sequence ID" value="TFY64803.1"/>
    <property type="molecule type" value="Genomic_DNA"/>
</dbReference>
<protein>
    <recommendedName>
        <fullName evidence="1">Gcp-like domain-containing protein</fullName>
    </recommendedName>
</protein>
<dbReference type="STRING" id="34475.A0A4Y9YSR3"/>
<name>A0A4Y9YSR3_9APHY</name>
<organism evidence="2 3">
    <name type="scientific">Rhodofomes roseus</name>
    <dbReference type="NCBI Taxonomy" id="34475"/>
    <lineage>
        <taxon>Eukaryota</taxon>
        <taxon>Fungi</taxon>
        <taxon>Dikarya</taxon>
        <taxon>Basidiomycota</taxon>
        <taxon>Agaricomycotina</taxon>
        <taxon>Agaricomycetes</taxon>
        <taxon>Polyporales</taxon>
        <taxon>Rhodofomes</taxon>
    </lineage>
</organism>
<reference evidence="2 3" key="1">
    <citation type="submission" date="2019-01" db="EMBL/GenBank/DDBJ databases">
        <title>Genome sequencing of the rare red list fungi Fomitopsis rosea.</title>
        <authorList>
            <person name="Buettner E."/>
            <person name="Kellner H."/>
        </authorList>
    </citation>
    <scope>NUCLEOTIDE SEQUENCE [LARGE SCALE GENOMIC DNA]</scope>
    <source>
        <strain evidence="2 3">DSM 105464</strain>
    </source>
</reference>
<dbReference type="GO" id="GO:0005829">
    <property type="term" value="C:cytosol"/>
    <property type="evidence" value="ECO:0007669"/>
    <property type="project" value="TreeGrafter"/>
</dbReference>
<dbReference type="PANTHER" id="PTHR11735:SF11">
    <property type="entry name" value="TRNA THREONYLCARBAMOYLADENOSINE BIOSYNTHESIS PROTEIN TSAB"/>
    <property type="match status" value="1"/>
</dbReference>
<evidence type="ECO:0000313" key="3">
    <source>
        <dbReference type="Proteomes" id="UP000298390"/>
    </source>
</evidence>
<dbReference type="Pfam" id="PF00814">
    <property type="entry name" value="TsaD"/>
    <property type="match status" value="1"/>
</dbReference>
<feature type="domain" description="Gcp-like" evidence="1">
    <location>
        <begin position="32"/>
        <end position="101"/>
    </location>
</feature>
<dbReference type="AlphaFoldDB" id="A0A4Y9YSR3"/>
<evidence type="ECO:0000259" key="1">
    <source>
        <dbReference type="Pfam" id="PF00814"/>
    </source>
</evidence>
<dbReference type="PANTHER" id="PTHR11735">
    <property type="entry name" value="TRNA N6-ADENOSINE THREONYLCARBAMOYLTRANSFERASE"/>
    <property type="match status" value="1"/>
</dbReference>
<evidence type="ECO:0000313" key="2">
    <source>
        <dbReference type="EMBL" id="TFY64803.1"/>
    </source>
</evidence>
<dbReference type="InterPro" id="IPR000905">
    <property type="entry name" value="Gcp-like_dom"/>
</dbReference>
<sequence length="126" mass="14365">MPGRLKFSPSEHSATDRFLREREEDVDECTGYAVAYAFQKTIVPQLEGKLKLALRACRQDRVPIKHLVVVRVVKEQDEYNPIELIYPPVSLCTDNAAIIAWASIERFLTGDTDPYSTNLVPQWSVE</sequence>
<proteinExistence type="predicted"/>
<dbReference type="Proteomes" id="UP000298390">
    <property type="component" value="Unassembled WGS sequence"/>
</dbReference>
<gene>
    <name evidence="2" type="ORF">EVJ58_g2379</name>
</gene>
<accession>A0A4Y9YSR3</accession>
<comment type="caution">
    <text evidence="2">The sequence shown here is derived from an EMBL/GenBank/DDBJ whole genome shotgun (WGS) entry which is preliminary data.</text>
</comment>
<dbReference type="Gene3D" id="3.30.420.40">
    <property type="match status" value="2"/>
</dbReference>